<evidence type="ECO:0000256" key="8">
    <source>
        <dbReference type="PROSITE-ProRule" id="PRU01360"/>
    </source>
</evidence>
<evidence type="ECO:0000256" key="5">
    <source>
        <dbReference type="ARBA" id="ARBA00023077"/>
    </source>
</evidence>
<feature type="chain" id="PRO_5046558005" evidence="10">
    <location>
        <begin position="23"/>
        <end position="989"/>
    </location>
</feature>
<dbReference type="NCBIfam" id="TIGR04057">
    <property type="entry name" value="SusC_RagA_signa"/>
    <property type="match status" value="1"/>
</dbReference>
<organism evidence="13 14">
    <name type="scientific">Sungkyunkwania multivorans</name>
    <dbReference type="NCBI Taxonomy" id="1173618"/>
    <lineage>
        <taxon>Bacteria</taxon>
        <taxon>Pseudomonadati</taxon>
        <taxon>Bacteroidota</taxon>
        <taxon>Flavobacteriia</taxon>
        <taxon>Flavobacteriales</taxon>
        <taxon>Flavobacteriaceae</taxon>
        <taxon>Sungkyunkwania</taxon>
    </lineage>
</organism>
<keyword evidence="2 8" id="KW-0813">Transport</keyword>
<dbReference type="InterPro" id="IPR012910">
    <property type="entry name" value="Plug_dom"/>
</dbReference>
<dbReference type="SUPFAM" id="SSF49464">
    <property type="entry name" value="Carboxypeptidase regulatory domain-like"/>
    <property type="match status" value="1"/>
</dbReference>
<dbReference type="InterPro" id="IPR036942">
    <property type="entry name" value="Beta-barrel_TonB_sf"/>
</dbReference>
<dbReference type="InterPro" id="IPR023997">
    <property type="entry name" value="TonB-dep_OMP_SusC/RagA_CS"/>
</dbReference>
<dbReference type="InterPro" id="IPR008969">
    <property type="entry name" value="CarboxyPept-like_regulatory"/>
</dbReference>
<dbReference type="NCBIfam" id="TIGR04056">
    <property type="entry name" value="OMP_RagA_SusC"/>
    <property type="match status" value="1"/>
</dbReference>
<evidence type="ECO:0000259" key="12">
    <source>
        <dbReference type="Pfam" id="PF07715"/>
    </source>
</evidence>
<evidence type="ECO:0000256" key="10">
    <source>
        <dbReference type="SAM" id="SignalP"/>
    </source>
</evidence>
<sequence>MRSKFTWMLTLVMAFVFQLSLAQEKTITGTVTDDAGLPLPGATVLVSGTSQGVSTDFDGKYSVNASEGQTLEFSYVGYATQKVAVGASSTINVSLAPDNELEEVVVIAYGQQSRKKLVQSLSVVSNENIADIPAVSPQELLQGQASGVQVVNSSGILGAAPVIKIRGVASISSGGRPLFVIDGVPLNDALVTAGQGGQALNPLGDLNPNDIETFTVLKDAAATAVYGSRGANGVVLITTKSGKKNQDTKVTLDVSTSWSQSTDEFEMMNADQFRQFIVDRGSAPSVDVLPQGGFDWAENISRTGFSKDVNVSVTGGSEKTTFFVGATYKDQEGFIIGNNLNRLNARVNLTHDANDWLRLGVNLSVGETRNDRVGAENSTFAPFTSAYLQTPWVEAFDADGNFVNTGFIANVLAIEALDINDANSFRTTGNIFGEIKLADGLNFRSDFGIDRLVLEEFQRSFEINSPGGFASDIVNQQNKFVFTNSLNFNRTFADVHDITAVAGMSYEQTEVRAITVTATGFLSDEQINTISASTPGTTNNTFTNSRLVGYFARANYAYDGKYIVEGSIRRDGSSRFGFNNRFGTFWSAGGAWLVSEESFMDNVDWISTLKFRGNYGTAGNDRIGDFASLESFQGGNISNYNGISGLRQLAAANPNLRWERSESYNIGFEAGFLDNRISLNVDYYNKRTSDLILNVPILQTNGGLNSIIDNVGDMENRGWDIDLTTVNVQTQDFEWTTSLNLGINENEVLSLPGANLDAQGRRFVAATTSQRAIEGNSVNSFYLIRYNGVNPQTGDAEWLDIDGNPTTTPTSADRVIAGDANPDFVGGFRNTFRYKNFDLNFFFNFSVGNDIYVSGLRFTDNPNGFFNKRTALLDVWENPGDEAFLPSFSSPTFATFNQRSTQQLKDGSFARLKNITLGYNLPASVTSKLGFINGVRLYATASNVWTIKGDDLEGIDPEVTDSSNNGRQGETFFTPPQSKTFVLGARLSF</sequence>
<feature type="signal peptide" evidence="10">
    <location>
        <begin position="1"/>
        <end position="22"/>
    </location>
</feature>
<evidence type="ECO:0000256" key="2">
    <source>
        <dbReference type="ARBA" id="ARBA00022448"/>
    </source>
</evidence>
<dbReference type="RefSeq" id="WP_386403069.1">
    <property type="nucleotide sequence ID" value="NZ_JBHTJH010000003.1"/>
</dbReference>
<dbReference type="InterPro" id="IPR023996">
    <property type="entry name" value="TonB-dep_OMP_SusC/RagA"/>
</dbReference>
<dbReference type="Gene3D" id="2.40.170.20">
    <property type="entry name" value="TonB-dependent receptor, beta-barrel domain"/>
    <property type="match status" value="1"/>
</dbReference>
<comment type="caution">
    <text evidence="13">The sequence shown here is derived from an EMBL/GenBank/DDBJ whole genome shotgun (WGS) entry which is preliminary data.</text>
</comment>
<dbReference type="Pfam" id="PF00593">
    <property type="entry name" value="TonB_dep_Rec_b-barrel"/>
    <property type="match status" value="1"/>
</dbReference>
<accession>A0ABW3CVV1</accession>
<keyword evidence="3 8" id="KW-1134">Transmembrane beta strand</keyword>
<dbReference type="InterPro" id="IPR000531">
    <property type="entry name" value="Beta-barrel_TonB"/>
</dbReference>
<evidence type="ECO:0000259" key="11">
    <source>
        <dbReference type="Pfam" id="PF00593"/>
    </source>
</evidence>
<comment type="subcellular location">
    <subcellularLocation>
        <location evidence="1 8">Cell outer membrane</location>
        <topology evidence="1 8">Multi-pass membrane protein</topology>
    </subcellularLocation>
</comment>
<dbReference type="Gene3D" id="2.170.130.10">
    <property type="entry name" value="TonB-dependent receptor, plug domain"/>
    <property type="match status" value="1"/>
</dbReference>
<comment type="similarity">
    <text evidence="8 9">Belongs to the TonB-dependent receptor family.</text>
</comment>
<evidence type="ECO:0000256" key="6">
    <source>
        <dbReference type="ARBA" id="ARBA00023136"/>
    </source>
</evidence>
<protein>
    <submittedName>
        <fullName evidence="13">SusC/RagA family TonB-linked outer membrane protein</fullName>
    </submittedName>
</protein>
<feature type="domain" description="TonB-dependent receptor plug" evidence="12">
    <location>
        <begin position="115"/>
        <end position="234"/>
    </location>
</feature>
<dbReference type="InterPro" id="IPR039426">
    <property type="entry name" value="TonB-dep_rcpt-like"/>
</dbReference>
<dbReference type="SUPFAM" id="SSF56935">
    <property type="entry name" value="Porins"/>
    <property type="match status" value="1"/>
</dbReference>
<name>A0ABW3CVV1_9FLAO</name>
<gene>
    <name evidence="13" type="ORF">ACFQ1M_01955</name>
</gene>
<evidence type="ECO:0000256" key="3">
    <source>
        <dbReference type="ARBA" id="ARBA00022452"/>
    </source>
</evidence>
<dbReference type="EMBL" id="JBHTJH010000003">
    <property type="protein sequence ID" value="MFD0860957.1"/>
    <property type="molecule type" value="Genomic_DNA"/>
</dbReference>
<evidence type="ECO:0000256" key="9">
    <source>
        <dbReference type="RuleBase" id="RU003357"/>
    </source>
</evidence>
<feature type="domain" description="TonB-dependent receptor-like beta-barrel" evidence="11">
    <location>
        <begin position="382"/>
        <end position="943"/>
    </location>
</feature>
<dbReference type="Proteomes" id="UP001596978">
    <property type="component" value="Unassembled WGS sequence"/>
</dbReference>
<keyword evidence="5 9" id="KW-0798">TonB box</keyword>
<evidence type="ECO:0000313" key="13">
    <source>
        <dbReference type="EMBL" id="MFD0860957.1"/>
    </source>
</evidence>
<dbReference type="Pfam" id="PF07715">
    <property type="entry name" value="Plug"/>
    <property type="match status" value="1"/>
</dbReference>
<reference evidence="14" key="1">
    <citation type="journal article" date="2019" name="Int. J. Syst. Evol. Microbiol.">
        <title>The Global Catalogue of Microorganisms (GCM) 10K type strain sequencing project: providing services to taxonomists for standard genome sequencing and annotation.</title>
        <authorList>
            <consortium name="The Broad Institute Genomics Platform"/>
            <consortium name="The Broad Institute Genome Sequencing Center for Infectious Disease"/>
            <person name="Wu L."/>
            <person name="Ma J."/>
        </authorList>
    </citation>
    <scope>NUCLEOTIDE SEQUENCE [LARGE SCALE GENOMIC DNA]</scope>
    <source>
        <strain evidence="14">CCUG 62952</strain>
    </source>
</reference>
<keyword evidence="10" id="KW-0732">Signal</keyword>
<dbReference type="Gene3D" id="2.60.40.1120">
    <property type="entry name" value="Carboxypeptidase-like, regulatory domain"/>
    <property type="match status" value="1"/>
</dbReference>
<evidence type="ECO:0000256" key="4">
    <source>
        <dbReference type="ARBA" id="ARBA00022692"/>
    </source>
</evidence>
<dbReference type="Pfam" id="PF13715">
    <property type="entry name" value="CarbopepD_reg_2"/>
    <property type="match status" value="1"/>
</dbReference>
<dbReference type="InterPro" id="IPR037066">
    <property type="entry name" value="Plug_dom_sf"/>
</dbReference>
<evidence type="ECO:0000313" key="14">
    <source>
        <dbReference type="Proteomes" id="UP001596978"/>
    </source>
</evidence>
<keyword evidence="6 8" id="KW-0472">Membrane</keyword>
<keyword evidence="4 8" id="KW-0812">Transmembrane</keyword>
<keyword evidence="7 8" id="KW-0998">Cell outer membrane</keyword>
<dbReference type="PROSITE" id="PS52016">
    <property type="entry name" value="TONB_DEPENDENT_REC_3"/>
    <property type="match status" value="1"/>
</dbReference>
<evidence type="ECO:0000256" key="7">
    <source>
        <dbReference type="ARBA" id="ARBA00023237"/>
    </source>
</evidence>
<proteinExistence type="inferred from homology"/>
<keyword evidence="14" id="KW-1185">Reference proteome</keyword>
<evidence type="ECO:0000256" key="1">
    <source>
        <dbReference type="ARBA" id="ARBA00004571"/>
    </source>
</evidence>